<keyword evidence="5" id="KW-1185">Reference proteome</keyword>
<comment type="subcellular location">
    <subcellularLocation>
        <location evidence="1">Secreted</location>
    </subcellularLocation>
</comment>
<evidence type="ECO:0000313" key="4">
    <source>
        <dbReference type="EMBL" id="SCX96711.1"/>
    </source>
</evidence>
<dbReference type="Pfam" id="PF01522">
    <property type="entry name" value="Polysacc_deac_1"/>
    <property type="match status" value="1"/>
</dbReference>
<dbReference type="PANTHER" id="PTHR34216">
    <property type="match status" value="1"/>
</dbReference>
<evidence type="ECO:0000259" key="3">
    <source>
        <dbReference type="PROSITE" id="PS51677"/>
    </source>
</evidence>
<dbReference type="InterPro" id="IPR011330">
    <property type="entry name" value="Glyco_hydro/deAcase_b/a-brl"/>
</dbReference>
<feature type="domain" description="NodB homology" evidence="3">
    <location>
        <begin position="102"/>
        <end position="346"/>
    </location>
</feature>
<dbReference type="GO" id="GO:0016810">
    <property type="term" value="F:hydrolase activity, acting on carbon-nitrogen (but not peptide) bonds"/>
    <property type="evidence" value="ECO:0007669"/>
    <property type="project" value="InterPro"/>
</dbReference>
<dbReference type="Gene3D" id="3.20.20.370">
    <property type="entry name" value="Glycoside hydrolase/deacetylase"/>
    <property type="match status" value="1"/>
</dbReference>
<dbReference type="STRING" id="419481.SAMN05216233_102340"/>
<evidence type="ECO:0000313" key="5">
    <source>
        <dbReference type="Proteomes" id="UP000198870"/>
    </source>
</evidence>
<evidence type="ECO:0000256" key="2">
    <source>
        <dbReference type="ARBA" id="ARBA00022729"/>
    </source>
</evidence>
<dbReference type="PROSITE" id="PS51677">
    <property type="entry name" value="NODB"/>
    <property type="match status" value="1"/>
</dbReference>
<dbReference type="RefSeq" id="WP_092208816.1">
    <property type="nucleotide sequence ID" value="NZ_FMUX01000002.1"/>
</dbReference>
<dbReference type="InterPro" id="IPR002509">
    <property type="entry name" value="NODB_dom"/>
</dbReference>
<evidence type="ECO:0000256" key="1">
    <source>
        <dbReference type="ARBA" id="ARBA00004613"/>
    </source>
</evidence>
<accession>A0A1G5C2W2</accession>
<reference evidence="4 5" key="1">
    <citation type="submission" date="2016-10" db="EMBL/GenBank/DDBJ databases">
        <authorList>
            <person name="de Groot N.N."/>
        </authorList>
    </citation>
    <scope>NUCLEOTIDE SEQUENCE [LARGE SCALE GENOMIC DNA]</scope>
    <source>
        <strain evidence="4 5">AA1</strain>
    </source>
</reference>
<dbReference type="InterPro" id="IPR051398">
    <property type="entry name" value="Polysacch_Deacetylase"/>
</dbReference>
<dbReference type="SUPFAM" id="SSF88713">
    <property type="entry name" value="Glycoside hydrolase/deacetylase"/>
    <property type="match status" value="1"/>
</dbReference>
<protein>
    <submittedName>
        <fullName evidence="4">Polysaccharide deacetylase</fullName>
    </submittedName>
</protein>
<sequence length="346" mass="38376">MGPFKLRRAKGAVKQAMAWGYFRSGVVGRKLAALSRGAYPVLMYHRVIPEAEAATGTQPGMYVTPETFEAHVAYLKQYFSIVSLREALSYSLTGERPDGGRPFCVLTFDDGWIDFYENVYPFLARSGVPATVFLPTAFIGEHRFFWTDRLVALFYGRQGGQGLKSPCPDARVQALEELKGSVDEQIEAAVSLLKKEPTEEIHGVLTLLSERWGVGFNPLKRAFINWQEVDEMRASGLVTFGSHTHCHHILTLLSDKKVAEELSTSKERLCAMGAADPGFMPFCYPNGNWNPSVAHMVEACGFAAAVTTERGWNSGASDVYRLNRVPVHQDMTSSDKMFGCRLVGLM</sequence>
<dbReference type="GO" id="GO:0005975">
    <property type="term" value="P:carbohydrate metabolic process"/>
    <property type="evidence" value="ECO:0007669"/>
    <property type="project" value="InterPro"/>
</dbReference>
<gene>
    <name evidence="4" type="ORF">SAMN05216233_102340</name>
</gene>
<dbReference type="CDD" id="cd10918">
    <property type="entry name" value="CE4_NodB_like_5s_6s"/>
    <property type="match status" value="1"/>
</dbReference>
<dbReference type="PANTHER" id="PTHR34216:SF3">
    <property type="entry name" value="POLY-BETA-1,6-N-ACETYL-D-GLUCOSAMINE N-DEACETYLASE"/>
    <property type="match status" value="1"/>
</dbReference>
<organism evidence="4 5">
    <name type="scientific">Desulfoluna spongiiphila</name>
    <dbReference type="NCBI Taxonomy" id="419481"/>
    <lineage>
        <taxon>Bacteria</taxon>
        <taxon>Pseudomonadati</taxon>
        <taxon>Thermodesulfobacteriota</taxon>
        <taxon>Desulfobacteria</taxon>
        <taxon>Desulfobacterales</taxon>
        <taxon>Desulfolunaceae</taxon>
        <taxon>Desulfoluna</taxon>
    </lineage>
</organism>
<dbReference type="GO" id="GO:0005576">
    <property type="term" value="C:extracellular region"/>
    <property type="evidence" value="ECO:0007669"/>
    <property type="project" value="UniProtKB-SubCell"/>
</dbReference>
<proteinExistence type="predicted"/>
<keyword evidence="2" id="KW-0732">Signal</keyword>
<dbReference type="EMBL" id="FMUX01000002">
    <property type="protein sequence ID" value="SCX96711.1"/>
    <property type="molecule type" value="Genomic_DNA"/>
</dbReference>
<dbReference type="OrthoDB" id="9776235at2"/>
<dbReference type="Proteomes" id="UP000198870">
    <property type="component" value="Unassembled WGS sequence"/>
</dbReference>
<name>A0A1G5C2W2_9BACT</name>
<dbReference type="AlphaFoldDB" id="A0A1G5C2W2"/>